<dbReference type="Proteomes" id="UP001501444">
    <property type="component" value="Unassembled WGS sequence"/>
</dbReference>
<organism evidence="1 2">
    <name type="scientific">Dactylosporangium salmoneum</name>
    <dbReference type="NCBI Taxonomy" id="53361"/>
    <lineage>
        <taxon>Bacteria</taxon>
        <taxon>Bacillati</taxon>
        <taxon>Actinomycetota</taxon>
        <taxon>Actinomycetes</taxon>
        <taxon>Micromonosporales</taxon>
        <taxon>Micromonosporaceae</taxon>
        <taxon>Dactylosporangium</taxon>
    </lineage>
</organism>
<proteinExistence type="predicted"/>
<evidence type="ECO:0000313" key="1">
    <source>
        <dbReference type="EMBL" id="GAA2347324.1"/>
    </source>
</evidence>
<accession>A0ABP5T7Z1</accession>
<comment type="caution">
    <text evidence="1">The sequence shown here is derived from an EMBL/GenBank/DDBJ whole genome shotgun (WGS) entry which is preliminary data.</text>
</comment>
<keyword evidence="2" id="KW-1185">Reference proteome</keyword>
<gene>
    <name evidence="1" type="ORF">GCM10010170_034820</name>
</gene>
<dbReference type="EMBL" id="BAAARV010000025">
    <property type="protein sequence ID" value="GAA2347324.1"/>
    <property type="molecule type" value="Genomic_DNA"/>
</dbReference>
<protein>
    <submittedName>
        <fullName evidence="1">Uncharacterized protein</fullName>
    </submittedName>
</protein>
<reference evidence="2" key="1">
    <citation type="journal article" date="2019" name="Int. J. Syst. Evol. Microbiol.">
        <title>The Global Catalogue of Microorganisms (GCM) 10K type strain sequencing project: providing services to taxonomists for standard genome sequencing and annotation.</title>
        <authorList>
            <consortium name="The Broad Institute Genomics Platform"/>
            <consortium name="The Broad Institute Genome Sequencing Center for Infectious Disease"/>
            <person name="Wu L."/>
            <person name="Ma J."/>
        </authorList>
    </citation>
    <scope>NUCLEOTIDE SEQUENCE [LARGE SCALE GENOMIC DNA]</scope>
    <source>
        <strain evidence="2">JCM 3272</strain>
    </source>
</reference>
<dbReference type="RefSeq" id="WP_344613431.1">
    <property type="nucleotide sequence ID" value="NZ_BAAARV010000025.1"/>
</dbReference>
<name>A0ABP5T7Z1_9ACTN</name>
<evidence type="ECO:0000313" key="2">
    <source>
        <dbReference type="Proteomes" id="UP001501444"/>
    </source>
</evidence>
<sequence length="96" mass="10317">MTTVPDAAVDVFRATEAQAWKDAAPITQGEAVEVARAATRAGLETATPLLVAEVLQRLHSTVLGQVATVNAYEGPRSDAADALDWVLQRLDEEMKR</sequence>